<reference evidence="2 3" key="1">
    <citation type="submission" date="2018-09" db="EMBL/GenBank/DDBJ databases">
        <title>A high-quality reference genome of wild soybean provides a powerful tool to mine soybean genomes.</title>
        <authorList>
            <person name="Xie M."/>
            <person name="Chung C.Y.L."/>
            <person name="Li M.-W."/>
            <person name="Wong F.-L."/>
            <person name="Chan T.-F."/>
            <person name="Lam H.-M."/>
        </authorList>
    </citation>
    <scope>NUCLEOTIDE SEQUENCE [LARGE SCALE GENOMIC DNA]</scope>
    <source>
        <strain evidence="3">cv. W05</strain>
        <tissue evidence="2">Hypocotyl of etiolated seedlings</tissue>
    </source>
</reference>
<name>A0A445J0A7_GLYSO</name>
<dbReference type="Pfam" id="PF05042">
    <property type="entry name" value="Caleosin"/>
    <property type="match status" value="1"/>
</dbReference>
<dbReference type="AlphaFoldDB" id="A0A445J0A7"/>
<keyword evidence="2" id="KW-0575">Peroxidase</keyword>
<organism evidence="2 3">
    <name type="scientific">Glycine soja</name>
    <name type="common">Wild soybean</name>
    <dbReference type="NCBI Taxonomy" id="3848"/>
    <lineage>
        <taxon>Eukaryota</taxon>
        <taxon>Viridiplantae</taxon>
        <taxon>Streptophyta</taxon>
        <taxon>Embryophyta</taxon>
        <taxon>Tracheophyta</taxon>
        <taxon>Spermatophyta</taxon>
        <taxon>Magnoliopsida</taxon>
        <taxon>eudicotyledons</taxon>
        <taxon>Gunneridae</taxon>
        <taxon>Pentapetalae</taxon>
        <taxon>rosids</taxon>
        <taxon>fabids</taxon>
        <taxon>Fabales</taxon>
        <taxon>Fabaceae</taxon>
        <taxon>Papilionoideae</taxon>
        <taxon>50 kb inversion clade</taxon>
        <taxon>NPAAA clade</taxon>
        <taxon>indigoferoid/millettioid clade</taxon>
        <taxon>Phaseoleae</taxon>
        <taxon>Glycine</taxon>
        <taxon>Glycine subgen. Soja</taxon>
    </lineage>
</organism>
<keyword evidence="2" id="KW-0560">Oxidoreductase</keyword>
<dbReference type="GO" id="GO:0004497">
    <property type="term" value="F:monooxygenase activity"/>
    <property type="evidence" value="ECO:0007669"/>
    <property type="project" value="TreeGrafter"/>
</dbReference>
<keyword evidence="3" id="KW-1185">Reference proteome</keyword>
<comment type="similarity">
    <text evidence="1">Belongs to the caleosin family.</text>
</comment>
<comment type="caution">
    <text evidence="2">The sequence shown here is derived from an EMBL/GenBank/DDBJ whole genome shotgun (WGS) entry which is preliminary data.</text>
</comment>
<dbReference type="InterPro" id="IPR011992">
    <property type="entry name" value="EF-hand-dom_pair"/>
</dbReference>
<dbReference type="GO" id="GO:0005509">
    <property type="term" value="F:calcium ion binding"/>
    <property type="evidence" value="ECO:0007669"/>
    <property type="project" value="TreeGrafter"/>
</dbReference>
<dbReference type="GO" id="GO:0004601">
    <property type="term" value="F:peroxidase activity"/>
    <property type="evidence" value="ECO:0007669"/>
    <property type="project" value="UniProtKB-KW"/>
</dbReference>
<dbReference type="PANTHER" id="PTHR31495">
    <property type="entry name" value="PEROXYGENASE 3-RELATED"/>
    <property type="match status" value="1"/>
</dbReference>
<dbReference type="EC" id="1.11.2.3" evidence="2"/>
<gene>
    <name evidence="2" type="ORF">D0Y65_023963</name>
</gene>
<dbReference type="PANTHER" id="PTHR31495:SF15">
    <property type="entry name" value="CALEOSIN"/>
    <property type="match status" value="1"/>
</dbReference>
<evidence type="ECO:0000313" key="3">
    <source>
        <dbReference type="Proteomes" id="UP000289340"/>
    </source>
</evidence>
<proteinExistence type="inferred from homology"/>
<dbReference type="Proteomes" id="UP000289340">
    <property type="component" value="Chromosome 9"/>
</dbReference>
<dbReference type="GO" id="GO:1990137">
    <property type="term" value="F:plant seed peroxygenase activity"/>
    <property type="evidence" value="ECO:0007669"/>
    <property type="project" value="UniProtKB-EC"/>
</dbReference>
<accession>A0A445J0A7</accession>
<evidence type="ECO:0000256" key="1">
    <source>
        <dbReference type="ARBA" id="ARBA00006765"/>
    </source>
</evidence>
<dbReference type="InterPro" id="IPR007736">
    <property type="entry name" value="Caleosin-related"/>
</dbReference>
<evidence type="ECO:0000313" key="2">
    <source>
        <dbReference type="EMBL" id="RZB91779.1"/>
    </source>
</evidence>
<dbReference type="SUPFAM" id="SSF47473">
    <property type="entry name" value="EF-hand"/>
    <property type="match status" value="1"/>
</dbReference>
<dbReference type="EMBL" id="QZWG01000009">
    <property type="protein sequence ID" value="RZB91779.1"/>
    <property type="molecule type" value="Genomic_DNA"/>
</dbReference>
<sequence>MELYDNDLIGYCVSDQPVYSSFVLLNIVANASLNPKGSSPLKFARLLIQHNSIHMASSHASENTNLEGVAGGVGENPIPLQENILQKHAAFFDKNHDGVIYPWETFQGLREIGNGILASFGLSLFINLALSQSTRPGKFPSFLFPIEIKNIQLGKHGSDTGVYDTEGRFVPSKFEEIFTKHAHTHPNALTYDELKEMLKANRETKDLKGRIGGEVEWKFLYKLAKDKNGLLQKETIRGVYDGSVFELLKKEHSSSKKK</sequence>
<protein>
    <submittedName>
        <fullName evidence="2">Putative peroxygenase 4</fullName>
        <ecNumber evidence="2">1.11.2.3</ecNumber>
    </submittedName>
</protein>